<organism evidence="1">
    <name type="scientific">marine sediment metagenome</name>
    <dbReference type="NCBI Taxonomy" id="412755"/>
    <lineage>
        <taxon>unclassified sequences</taxon>
        <taxon>metagenomes</taxon>
        <taxon>ecological metagenomes</taxon>
    </lineage>
</organism>
<dbReference type="EMBL" id="LAZR01000116">
    <property type="protein sequence ID" value="KKN89792.1"/>
    <property type="molecule type" value="Genomic_DNA"/>
</dbReference>
<comment type="caution">
    <text evidence="1">The sequence shown here is derived from an EMBL/GenBank/DDBJ whole genome shotgun (WGS) entry which is preliminary data.</text>
</comment>
<gene>
    <name evidence="1" type="ORF">LCGC14_0236400</name>
</gene>
<accession>A0A0F9UQN5</accession>
<reference evidence="1" key="1">
    <citation type="journal article" date="2015" name="Nature">
        <title>Complex archaea that bridge the gap between prokaryotes and eukaryotes.</title>
        <authorList>
            <person name="Spang A."/>
            <person name="Saw J.H."/>
            <person name="Jorgensen S.L."/>
            <person name="Zaremba-Niedzwiedzka K."/>
            <person name="Martijn J."/>
            <person name="Lind A.E."/>
            <person name="van Eijk R."/>
            <person name="Schleper C."/>
            <person name="Guy L."/>
            <person name="Ettema T.J."/>
        </authorList>
    </citation>
    <scope>NUCLEOTIDE SEQUENCE</scope>
</reference>
<name>A0A0F9UQN5_9ZZZZ</name>
<evidence type="ECO:0000313" key="1">
    <source>
        <dbReference type="EMBL" id="KKN89792.1"/>
    </source>
</evidence>
<sequence length="70" mass="8161">MTYVVRKKTKKMGFYYLARSSESHQQWWSHNKFAAQGFECKGDADEARYDKVKEAKTLLREAKTAEVIGL</sequence>
<protein>
    <submittedName>
        <fullName evidence="1">Uncharacterized protein</fullName>
    </submittedName>
</protein>
<proteinExistence type="predicted"/>
<dbReference type="AlphaFoldDB" id="A0A0F9UQN5"/>